<dbReference type="GO" id="GO:0016020">
    <property type="term" value="C:membrane"/>
    <property type="evidence" value="ECO:0007669"/>
    <property type="project" value="TreeGrafter"/>
</dbReference>
<dbReference type="PROSITE" id="PS51844">
    <property type="entry name" value="SH3_LIKE"/>
    <property type="match status" value="1"/>
</dbReference>
<evidence type="ECO:0000256" key="1">
    <source>
        <dbReference type="ARBA" id="ARBA00008314"/>
    </source>
</evidence>
<dbReference type="Gene3D" id="1.10.10.820">
    <property type="match status" value="1"/>
</dbReference>
<keyword evidence="3 8" id="KW-0067">ATP-binding</keyword>
<feature type="domain" description="Myosin N-terminal SH3-like" evidence="11">
    <location>
        <begin position="10"/>
        <end position="59"/>
    </location>
</feature>
<dbReference type="GO" id="GO:0051015">
    <property type="term" value="F:actin filament binding"/>
    <property type="evidence" value="ECO:0007669"/>
    <property type="project" value="InterPro"/>
</dbReference>
<dbReference type="Gene3D" id="1.20.5.4820">
    <property type="match status" value="1"/>
</dbReference>
<sequence>MSDAQLSLEPERKDVWIPDREQGYVAGYVVKEEGAMSVCSLATGQVVTLPTDVLSPMNPPKFEKAADIADLTYLNEASVVHNLRQRYYSSLIYTYSGLFLVAINPYHPLPIYTDSVVAAYKGQRRDVNPPHIFAVADGAMRNMIFARENQSLLITGESGAGKTENTKRVIQYLAAAATDLDNAGHGEALGLLERQILQANPILEAFGNAQTVRNNNSSRFGKFVRIEFSSNGAIAGGNIDWYLLEKSRVHTRSAKERNFHIFYQLLRSGDSTLLRSLGLAPQPEAYAYLRGGRHDIEGVDDTTEWRRLTEALRTVGFDGEECDMLFRVIAAILHLGNIELAEDRSNQARIVDTTDVEQVGALLGVDAALLNSALVRPMVRAGRETVAQSRSKKQVTDEIAALSKTLYEKTFGWIVDRINSVLDRPTSKSRFIGVLDIAGFEIFESNSFEQLCINYTNERLQQFFNHHMFMLEQEEYAREAIEWNYVNFGLDLQPTIDLIESNSPVGILACLDEECIIPKGTDDTFAEKVTAIWGSSRGVPNDAAGAAAAAERGVAHGSTKFAASRLAGRFVVHHYAGQVEYTTEQWLDKNRDPLNDNIARVLAGADEPFVASMFEASIVPEDPRKRGGRRGAFRTVGQRHKEQLASLMAQLDATQPHFVRCIVPNAEKKPGKFDMPLVLDQLRCNGVLEGIRIARLGYPNRLLFSEFRNRYELLTPDVVPPGYMDGRVVCQRIADALQLDPSVFKIGLTKIFFKAGVLADMEERRDAVLADIFTRFNASVRRFTMVRLAEKRLRRKAATETLRGAARAFSDLQQWPWWSLYMRIEPLLAATANDEARKRRELELAMAKERRLRDEREKEATAALEERFASEKQHIQELLDAEKALHADARTRAADLQARAEATDVHVAELNKQLEDAHDQHRFSEGQLCELRQVHQALVEDMSQLREQIDASAAREERLSAEAQEHSKLIDSLLREKEGLEMECAGAAKELDGLKEELRLVLTRHREQNEETEKLTRDLAARHESEASELRSQVEQANALAEQHADQLREAESAITRMEQERDHVSNQVEAAQSAAQAAEARAEELAKQLAEREAAFAELERKYSEAVEAKKQVEETVAQYATERDEAAMAAAEATNEATQQRERAEAIDAELKRVQANQSKTIVEHVHVLEEAKRYTDRQLSDVQGELSELTKYARSLEKTKLRLQQDNEQLSRLASQQREETLANVARSETIEEARAERDEARRMSEQAEQSLQKARREYDARIAQLEDELRRSRADRVSSSTDRVLQDMRGERRMSTAARKVLEELRQENERLEKDLAAKADAIRSHRGSLSPMPLQNAWLNAPQ</sequence>
<protein>
    <submittedName>
        <fullName evidence="12">Class II myosin</fullName>
    </submittedName>
</protein>
<dbReference type="GO" id="GO:0005524">
    <property type="term" value="F:ATP binding"/>
    <property type="evidence" value="ECO:0007669"/>
    <property type="project" value="UniProtKB-UniRule"/>
</dbReference>
<evidence type="ECO:0000256" key="7">
    <source>
        <dbReference type="ARBA" id="ARBA00023203"/>
    </source>
</evidence>
<dbReference type="InterPro" id="IPR036961">
    <property type="entry name" value="Kinesin_motor_dom_sf"/>
</dbReference>
<evidence type="ECO:0000256" key="4">
    <source>
        <dbReference type="ARBA" id="ARBA00023054"/>
    </source>
</evidence>
<evidence type="ECO:0000256" key="8">
    <source>
        <dbReference type="PROSITE-ProRule" id="PRU00782"/>
    </source>
</evidence>
<keyword evidence="13" id="KW-1185">Reference proteome</keyword>
<dbReference type="PROSITE" id="PS51456">
    <property type="entry name" value="MYOSIN_MOTOR"/>
    <property type="match status" value="1"/>
</dbReference>
<dbReference type="GO" id="GO:0005737">
    <property type="term" value="C:cytoplasm"/>
    <property type="evidence" value="ECO:0007669"/>
    <property type="project" value="TreeGrafter"/>
</dbReference>
<keyword evidence="4 9" id="KW-0175">Coiled coil</keyword>
<dbReference type="InterPro" id="IPR008989">
    <property type="entry name" value="Myosin_S1_N"/>
</dbReference>
<dbReference type="FunFam" id="1.10.10.820:FF:000001">
    <property type="entry name" value="Myosin heavy chain"/>
    <property type="match status" value="1"/>
</dbReference>
<evidence type="ECO:0000259" key="11">
    <source>
        <dbReference type="PROSITE" id="PS51844"/>
    </source>
</evidence>
<dbReference type="EMBL" id="CP119878">
    <property type="protein sequence ID" value="WFD34646.1"/>
    <property type="molecule type" value="Genomic_DNA"/>
</dbReference>
<feature type="binding site" evidence="8">
    <location>
        <begin position="156"/>
        <end position="163"/>
    </location>
    <ligand>
        <name>ATP</name>
        <dbReference type="ChEBI" id="CHEBI:30616"/>
    </ligand>
</feature>
<evidence type="ECO:0000313" key="13">
    <source>
        <dbReference type="Proteomes" id="UP001219933"/>
    </source>
</evidence>
<feature type="domain" description="Myosin motor" evidence="10">
    <location>
        <begin position="63"/>
        <end position="766"/>
    </location>
</feature>
<dbReference type="GO" id="GO:0007015">
    <property type="term" value="P:actin filament organization"/>
    <property type="evidence" value="ECO:0007669"/>
    <property type="project" value="TreeGrafter"/>
</dbReference>
<feature type="coiled-coil region" evidence="9">
    <location>
        <begin position="839"/>
        <end position="1159"/>
    </location>
</feature>
<accession>A0AAF0EUL9</accession>
<evidence type="ECO:0000256" key="6">
    <source>
        <dbReference type="ARBA" id="ARBA00023175"/>
    </source>
</evidence>
<keyword evidence="7 8" id="KW-0009">Actin-binding</keyword>
<feature type="coiled-coil region" evidence="9">
    <location>
        <begin position="1189"/>
        <end position="1326"/>
    </location>
</feature>
<evidence type="ECO:0000256" key="3">
    <source>
        <dbReference type="ARBA" id="ARBA00022840"/>
    </source>
</evidence>
<dbReference type="PANTHER" id="PTHR13140">
    <property type="entry name" value="MYOSIN"/>
    <property type="match status" value="1"/>
</dbReference>
<dbReference type="Gene3D" id="2.30.30.360">
    <property type="entry name" value="Myosin S1 fragment, N-terminal"/>
    <property type="match status" value="1"/>
</dbReference>
<organism evidence="12 13">
    <name type="scientific">Malassezia cuniculi</name>
    <dbReference type="NCBI Taxonomy" id="948313"/>
    <lineage>
        <taxon>Eukaryota</taxon>
        <taxon>Fungi</taxon>
        <taxon>Dikarya</taxon>
        <taxon>Basidiomycota</taxon>
        <taxon>Ustilaginomycotina</taxon>
        <taxon>Malasseziomycetes</taxon>
        <taxon>Malasseziales</taxon>
        <taxon>Malasseziaceae</taxon>
        <taxon>Malassezia</taxon>
    </lineage>
</organism>
<reference evidence="12" key="1">
    <citation type="submission" date="2023-03" db="EMBL/GenBank/DDBJ databases">
        <title>Mating type loci evolution in Malassezia.</title>
        <authorList>
            <person name="Coelho M.A."/>
        </authorList>
    </citation>
    <scope>NUCLEOTIDE SEQUENCE</scope>
    <source>
        <strain evidence="12">CBS 11721</strain>
    </source>
</reference>
<dbReference type="SMART" id="SM00242">
    <property type="entry name" value="MYSc"/>
    <property type="match status" value="1"/>
</dbReference>
<dbReference type="GO" id="GO:0000146">
    <property type="term" value="F:microfilament motor activity"/>
    <property type="evidence" value="ECO:0007669"/>
    <property type="project" value="TreeGrafter"/>
</dbReference>
<dbReference type="CDD" id="cd01377">
    <property type="entry name" value="MYSc_class_II"/>
    <property type="match status" value="1"/>
</dbReference>
<dbReference type="InterPro" id="IPR001609">
    <property type="entry name" value="Myosin_head_motor_dom-like"/>
</dbReference>
<evidence type="ECO:0000256" key="9">
    <source>
        <dbReference type="SAM" id="Coils"/>
    </source>
</evidence>
<comment type="similarity">
    <text evidence="1 8">Belongs to the TRAFAC class myosin-kinesin ATPase superfamily. Myosin family.</text>
</comment>
<keyword evidence="6 8" id="KW-0505">Motor protein</keyword>
<evidence type="ECO:0000256" key="2">
    <source>
        <dbReference type="ARBA" id="ARBA00022741"/>
    </source>
</evidence>
<evidence type="ECO:0000313" key="12">
    <source>
        <dbReference type="EMBL" id="WFD34646.1"/>
    </source>
</evidence>
<dbReference type="FunFam" id="3.40.850.10:FF:000101">
    <property type="entry name" value="Slow myosin heavy chain 2"/>
    <property type="match status" value="1"/>
</dbReference>
<dbReference type="Proteomes" id="UP001219933">
    <property type="component" value="Chromosome 2"/>
</dbReference>
<dbReference type="SUPFAM" id="SSF52540">
    <property type="entry name" value="P-loop containing nucleoside triphosphate hydrolases"/>
    <property type="match status" value="1"/>
</dbReference>
<proteinExistence type="inferred from homology"/>
<dbReference type="InterPro" id="IPR027417">
    <property type="entry name" value="P-loop_NTPase"/>
</dbReference>
<evidence type="ECO:0000259" key="10">
    <source>
        <dbReference type="PROSITE" id="PS51456"/>
    </source>
</evidence>
<dbReference type="Pfam" id="PF02736">
    <property type="entry name" value="Myosin_N"/>
    <property type="match status" value="1"/>
</dbReference>
<dbReference type="PRINTS" id="PR00193">
    <property type="entry name" value="MYOSINHEAVY"/>
</dbReference>
<evidence type="ECO:0000256" key="5">
    <source>
        <dbReference type="ARBA" id="ARBA00023123"/>
    </source>
</evidence>
<dbReference type="Gene3D" id="1.20.120.720">
    <property type="entry name" value="Myosin VI head, motor domain, U50 subdomain"/>
    <property type="match status" value="1"/>
</dbReference>
<dbReference type="GO" id="GO:0016459">
    <property type="term" value="C:myosin complex"/>
    <property type="evidence" value="ECO:0007669"/>
    <property type="project" value="UniProtKB-KW"/>
</dbReference>
<dbReference type="InterPro" id="IPR004009">
    <property type="entry name" value="SH3_Myosin"/>
</dbReference>
<name>A0AAF0EUL9_9BASI</name>
<gene>
    <name evidence="12" type="primary">MYO1</name>
    <name evidence="12" type="ORF">MCUN1_001487</name>
</gene>
<dbReference type="Gene3D" id="1.20.58.530">
    <property type="match status" value="1"/>
</dbReference>
<keyword evidence="2 8" id="KW-0547">Nucleotide-binding</keyword>
<keyword evidence="5 8" id="KW-0518">Myosin</keyword>
<dbReference type="Gene3D" id="3.40.850.10">
    <property type="entry name" value="Kinesin motor domain"/>
    <property type="match status" value="1"/>
</dbReference>
<dbReference type="Pfam" id="PF00063">
    <property type="entry name" value="Myosin_head"/>
    <property type="match status" value="1"/>
</dbReference>
<dbReference type="PANTHER" id="PTHR13140:SF857">
    <property type="entry name" value="MYOSIN-11"/>
    <property type="match status" value="1"/>
</dbReference>
<feature type="region of interest" description="Actin-binding" evidence="8">
    <location>
        <begin position="644"/>
        <end position="666"/>
    </location>
</feature>